<keyword evidence="4" id="KW-0819">tRNA processing</keyword>
<dbReference type="PROSITE" id="PS51687">
    <property type="entry name" value="SAM_MT_RNA_M5U"/>
    <property type="match status" value="1"/>
</dbReference>
<evidence type="ECO:0000256" key="3">
    <source>
        <dbReference type="ARBA" id="ARBA00022691"/>
    </source>
</evidence>
<comment type="caution">
    <text evidence="5">Lacks conserved residue(s) required for the propagation of feature annotation.</text>
</comment>
<sequence>MSTAYLPGYECQVGEDAVEHSQKKLNSTLADFSYVPSERLQKLASTEAETLTYRCTCGFQIISSELLSPPILPARLTYCMRNNFAPVSLRTDRFPVANVRIQDAMENVIVSLRSLGSAHAAVENLTSCKFVSSWDEKEVFVTLSYSDSVSDSAEWLAHFSPLLELFSITSLTARFQKSSLSLGREEKCVNDKIVVRGVEISYKKPEDAFCHPNKHTMSKALDWLITRIESIESESPTLLEMYCGSGAHTIPLSKCSVISKILCVELDQRLVDYCNGNIASNGVQDKVWCIKGDAGKVSSRLMRRRVSGPPENSTSPLDIIPTFNALLVDPPRSGLDASVKKLAMSGEFEDMFYVSCGREALKEDLKVLCQFFEVESLCVTDLFPRTDSVETLVHLRKKK</sequence>
<name>A0A9W7DXJ4_9STRA</name>
<keyword evidence="3 5" id="KW-0949">S-adenosyl-L-methionine</keyword>
<dbReference type="GO" id="GO:0019843">
    <property type="term" value="F:rRNA binding"/>
    <property type="evidence" value="ECO:0007669"/>
    <property type="project" value="TreeGrafter"/>
</dbReference>
<evidence type="ECO:0000256" key="4">
    <source>
        <dbReference type="ARBA" id="ARBA00022694"/>
    </source>
</evidence>
<dbReference type="GO" id="GO:0008033">
    <property type="term" value="P:tRNA processing"/>
    <property type="evidence" value="ECO:0007669"/>
    <property type="project" value="UniProtKB-KW"/>
</dbReference>
<reference evidence="7" key="1">
    <citation type="journal article" date="2023" name="Commun. Biol.">
        <title>Genome analysis of Parmales, the sister group of diatoms, reveals the evolutionary specialization of diatoms from phago-mixotrophs to photoautotrophs.</title>
        <authorList>
            <person name="Ban H."/>
            <person name="Sato S."/>
            <person name="Yoshikawa S."/>
            <person name="Yamada K."/>
            <person name="Nakamura Y."/>
            <person name="Ichinomiya M."/>
            <person name="Sato N."/>
            <person name="Blanc-Mathieu R."/>
            <person name="Endo H."/>
            <person name="Kuwata A."/>
            <person name="Ogata H."/>
        </authorList>
    </citation>
    <scope>NUCLEOTIDE SEQUENCE [LARGE SCALE GENOMIC DNA]</scope>
    <source>
        <strain evidence="7">NIES 3701</strain>
    </source>
</reference>
<keyword evidence="7" id="KW-1185">Reference proteome</keyword>
<evidence type="ECO:0000313" key="6">
    <source>
        <dbReference type="EMBL" id="GMH58488.1"/>
    </source>
</evidence>
<dbReference type="GO" id="GO:0005829">
    <property type="term" value="C:cytosol"/>
    <property type="evidence" value="ECO:0007669"/>
    <property type="project" value="TreeGrafter"/>
</dbReference>
<evidence type="ECO:0000256" key="1">
    <source>
        <dbReference type="ARBA" id="ARBA00022603"/>
    </source>
</evidence>
<protein>
    <submittedName>
        <fullName evidence="6">Uncharacterized protein</fullName>
    </submittedName>
</protein>
<comment type="caution">
    <text evidence="6">The sequence shown here is derived from an EMBL/GenBank/DDBJ whole genome shotgun (WGS) entry which is preliminary data.</text>
</comment>
<dbReference type="Pfam" id="PF05958">
    <property type="entry name" value="tRNA_U5-meth_tr"/>
    <property type="match status" value="1"/>
</dbReference>
<feature type="binding site" evidence="5">
    <location>
        <position position="329"/>
    </location>
    <ligand>
        <name>S-adenosyl-L-methionine</name>
        <dbReference type="ChEBI" id="CHEBI:59789"/>
    </ligand>
</feature>
<gene>
    <name evidence="6" type="ORF">TrST_g1027</name>
</gene>
<dbReference type="InterPro" id="IPR011869">
    <property type="entry name" value="TrmA_MeTrfase"/>
</dbReference>
<keyword evidence="2 5" id="KW-0808">Transferase</keyword>
<feature type="binding site" evidence="5">
    <location>
        <position position="242"/>
    </location>
    <ligand>
        <name>S-adenosyl-L-methionine</name>
        <dbReference type="ChEBI" id="CHEBI:59789"/>
    </ligand>
</feature>
<evidence type="ECO:0000256" key="5">
    <source>
        <dbReference type="PROSITE-ProRule" id="PRU01024"/>
    </source>
</evidence>
<dbReference type="InterPro" id="IPR029063">
    <property type="entry name" value="SAM-dependent_MTases_sf"/>
</dbReference>
<dbReference type="Gene3D" id="3.40.50.150">
    <property type="entry name" value="Vaccinia Virus protein VP39"/>
    <property type="match status" value="1"/>
</dbReference>
<evidence type="ECO:0000313" key="7">
    <source>
        <dbReference type="Proteomes" id="UP001165085"/>
    </source>
</evidence>
<feature type="active site" description="Nucleophile" evidence="5">
    <location>
        <position position="356"/>
    </location>
</feature>
<dbReference type="AlphaFoldDB" id="A0A9W7DXJ4"/>
<dbReference type="GO" id="GO:0032259">
    <property type="term" value="P:methylation"/>
    <property type="evidence" value="ECO:0007669"/>
    <property type="project" value="UniProtKB-KW"/>
</dbReference>
<dbReference type="EMBL" id="BRXY01000053">
    <property type="protein sequence ID" value="GMH58488.1"/>
    <property type="molecule type" value="Genomic_DNA"/>
</dbReference>
<dbReference type="OrthoDB" id="10250660at2759"/>
<dbReference type="SUPFAM" id="SSF53335">
    <property type="entry name" value="S-adenosyl-L-methionine-dependent methyltransferases"/>
    <property type="match status" value="1"/>
</dbReference>
<dbReference type="PANTHER" id="PTHR47790">
    <property type="entry name" value="TRNA/TMRNA (URACIL-C(5))-METHYLTRANSFERASE"/>
    <property type="match status" value="1"/>
</dbReference>
<dbReference type="GO" id="GO:0000049">
    <property type="term" value="F:tRNA binding"/>
    <property type="evidence" value="ECO:0007669"/>
    <property type="project" value="TreeGrafter"/>
</dbReference>
<feature type="binding site" evidence="5">
    <location>
        <position position="265"/>
    </location>
    <ligand>
        <name>S-adenosyl-L-methionine</name>
        <dbReference type="ChEBI" id="CHEBI:59789"/>
    </ligand>
</feature>
<accession>A0A9W7DXJ4</accession>
<comment type="similarity">
    <text evidence="5">Belongs to the class I-like SAM-binding methyltransferase superfamily. RNA M5U methyltransferase family.</text>
</comment>
<keyword evidence="1 5" id="KW-0489">Methyltransferase</keyword>
<organism evidence="6 7">
    <name type="scientific">Triparma strigata</name>
    <dbReference type="NCBI Taxonomy" id="1606541"/>
    <lineage>
        <taxon>Eukaryota</taxon>
        <taxon>Sar</taxon>
        <taxon>Stramenopiles</taxon>
        <taxon>Ochrophyta</taxon>
        <taxon>Bolidophyceae</taxon>
        <taxon>Parmales</taxon>
        <taxon>Triparmaceae</taxon>
        <taxon>Triparma</taxon>
    </lineage>
</organism>
<dbReference type="Proteomes" id="UP001165085">
    <property type="component" value="Unassembled WGS sequence"/>
</dbReference>
<proteinExistence type="inferred from homology"/>
<dbReference type="Gene3D" id="2.40.50.1070">
    <property type="match status" value="1"/>
</dbReference>
<evidence type="ECO:0000256" key="2">
    <source>
        <dbReference type="ARBA" id="ARBA00022679"/>
    </source>
</evidence>
<dbReference type="GO" id="GO:0030697">
    <property type="term" value="F:tRNA (uracil(54)-C5)-methyltransferase activity, S-adenosyl methionine-dependent"/>
    <property type="evidence" value="ECO:0007669"/>
    <property type="project" value="InterPro"/>
</dbReference>
<dbReference type="PANTHER" id="PTHR47790:SF2">
    <property type="entry name" value="TRNA_TMRNA (URACIL-C(5))-METHYLTRANSFERASE"/>
    <property type="match status" value="1"/>
</dbReference>
<dbReference type="InterPro" id="IPR010280">
    <property type="entry name" value="U5_MeTrfase_fam"/>
</dbReference>